<reference evidence="2 3" key="2">
    <citation type="submission" date="2020-09" db="EMBL/GenBank/DDBJ databases">
        <authorList>
            <person name="Chen F.-J."/>
            <person name="Lee Y.-T."/>
        </authorList>
    </citation>
    <scope>NUCLEOTIDE SEQUENCE [LARGE SCALE GENOMIC DNA]</scope>
    <source>
        <strain evidence="2 3">AS39</strain>
    </source>
</reference>
<organism evidence="2 3">
    <name type="scientific">Acinetobacter seifertii</name>
    <dbReference type="NCBI Taxonomy" id="1530123"/>
    <lineage>
        <taxon>Bacteria</taxon>
        <taxon>Pseudomonadati</taxon>
        <taxon>Pseudomonadota</taxon>
        <taxon>Gammaproteobacteria</taxon>
        <taxon>Moraxellales</taxon>
        <taxon>Moraxellaceae</taxon>
        <taxon>Acinetobacter</taxon>
        <taxon>Acinetobacter calcoaceticus/baumannii complex</taxon>
    </lineage>
</organism>
<sequence>MVVRDFSDKDGNLLEHIIGFSDDSTSGLVTPLLDWNPDFLWATMKGYDKLDELNWNYSAQDSFMFMNASIPQPIPGKFSRITNGFFFDSDDVGLKTRHIKWMDIFPISIDESHDDYDQFQFEIGVFEQLAKFDINYEYPMPSDYKYKHLPRINRFIELWGNSESSEPQITQFLAQEENQFILTMSLGAVDIASEKECIWQSEDRPNIRPDFFISKGNRVDIVEFKLPSLKGNAVVGKENRESFSATLQSYISQTRVYSSYFDDPNNRKWVKDNYGLDVYKPRRILIVGRRNDFTTDEWREIMSDYRDLEIMTFDDLIDGVVAQFYRK</sequence>
<proteinExistence type="predicted"/>
<evidence type="ECO:0000313" key="2">
    <source>
        <dbReference type="EMBL" id="QNX72053.1"/>
    </source>
</evidence>
<dbReference type="EMBL" id="CP061646">
    <property type="protein sequence ID" value="QNX72053.1"/>
    <property type="molecule type" value="Genomic_DNA"/>
</dbReference>
<protein>
    <submittedName>
        <fullName evidence="2">DUF4263 domain-containing protein</fullName>
    </submittedName>
</protein>
<dbReference type="Proteomes" id="UP000516666">
    <property type="component" value="Chromosome"/>
</dbReference>
<feature type="domain" description="Shedu protein SduA C-terminal" evidence="1">
    <location>
        <begin position="164"/>
        <end position="317"/>
    </location>
</feature>
<accession>A0A7H2V6S0</accession>
<dbReference type="AlphaFoldDB" id="A0A7H2V6S0"/>
<evidence type="ECO:0000259" key="1">
    <source>
        <dbReference type="Pfam" id="PF14082"/>
    </source>
</evidence>
<dbReference type="RefSeq" id="WP_191012254.1">
    <property type="nucleotide sequence ID" value="NZ_CP061646.1"/>
</dbReference>
<reference evidence="3" key="1">
    <citation type="submission" date="2020-09" db="EMBL/GenBank/DDBJ databases">
        <title>Clinical and molecular characterization of Acinetobacter seifertii in Taiwan.</title>
        <authorList>
            <person name="Li L.-H."/>
            <person name="Yang Y.-S."/>
            <person name="Sun J.-R."/>
            <person name="Huang T.-W."/>
            <person name="Huang W.-C."/>
            <person name="Wang Y.-C."/>
            <person name="Kuo T.-H."/>
            <person name="Kuo S.-C."/>
            <person name="Chen T.-L."/>
        </authorList>
    </citation>
    <scope>NUCLEOTIDE SEQUENCE [LARGE SCALE GENOMIC DNA]</scope>
    <source>
        <strain evidence="3">AS39</strain>
    </source>
</reference>
<name>A0A7H2V6S0_9GAMM</name>
<dbReference type="InterPro" id="IPR025359">
    <property type="entry name" value="SduA_C"/>
</dbReference>
<gene>
    <name evidence="2" type="ORF">IC776_16820</name>
</gene>
<evidence type="ECO:0000313" key="3">
    <source>
        <dbReference type="Proteomes" id="UP000516666"/>
    </source>
</evidence>
<dbReference type="Pfam" id="PF14082">
    <property type="entry name" value="SduA_C"/>
    <property type="match status" value="1"/>
</dbReference>